<dbReference type="GeneID" id="20214838"/>
<evidence type="ECO:0000256" key="9">
    <source>
        <dbReference type="ARBA" id="ARBA00023136"/>
    </source>
</evidence>
<evidence type="ECO:0000259" key="13">
    <source>
        <dbReference type="Pfam" id="PF01007"/>
    </source>
</evidence>
<dbReference type="GO" id="GO:0034765">
    <property type="term" value="P:regulation of monoatomic ion transmembrane transport"/>
    <property type="evidence" value="ECO:0000318"/>
    <property type="project" value="GO_Central"/>
</dbReference>
<dbReference type="PANTHER" id="PTHR11767:SF102">
    <property type="entry name" value="INWARDLY RECTIFYING POTASSIUM CHANNEL 1, ISOFORM F"/>
    <property type="match status" value="1"/>
</dbReference>
<evidence type="ECO:0000256" key="4">
    <source>
        <dbReference type="ARBA" id="ARBA00022692"/>
    </source>
</evidence>
<proteinExistence type="inferred from homology"/>
<evidence type="ECO:0000256" key="8">
    <source>
        <dbReference type="ARBA" id="ARBA00023065"/>
    </source>
</evidence>
<dbReference type="AlphaFoldDB" id="T1G190"/>
<dbReference type="Gene3D" id="1.10.287.70">
    <property type="match status" value="1"/>
</dbReference>
<keyword evidence="7 12" id="KW-1133">Transmembrane helix</keyword>
<sequence length="417" mass="47438">MDSFRWLLPRSLQRRILLKNGDSNISLVHINKRGRHYLADLFTTLIDFKWRFSLLIFVATFASSWIFFGFIWWSISYAHGDIENRNVSDWKPCVIEVFDFPSALLFSLETQQTIGYGSRNVTPNCSIAIIVIMIQNCFGIVVQALMTGLVFAKISRPKKRAETLMFSEKAVICERDDQLCLLFRVADMRKSQIVEAHVRAIMVCKRITKEGEVLPFYQKSLKLETSDEEGRLFLVWPATVEHKIISDSPLWDISATDLIHRHFEILVIMEGIVESTGMTTQARTSYLPSEILWGHRFDHLISYKPEEGHYSVDFSKLNSTSPVAISGHSAKKRLECQESKTSQNLNSNLSLPVAKKYLYCSKTGNEMRRCSCDVGCNLVDQSKMVVAEAATRAFNIAGVTPLANISNLKIDEDDQSN</sequence>
<name>T1G190_HELRO</name>
<evidence type="ECO:0000256" key="10">
    <source>
        <dbReference type="ARBA" id="ARBA00023303"/>
    </source>
</evidence>
<dbReference type="SUPFAM" id="SSF81296">
    <property type="entry name" value="E set domains"/>
    <property type="match status" value="1"/>
</dbReference>
<accession>T1G190</accession>
<evidence type="ECO:0000256" key="7">
    <source>
        <dbReference type="ARBA" id="ARBA00022989"/>
    </source>
</evidence>
<dbReference type="PRINTS" id="PR01320">
    <property type="entry name" value="KIRCHANNEL"/>
</dbReference>
<feature type="transmembrane region" description="Helical" evidence="12">
    <location>
        <begin position="52"/>
        <end position="75"/>
    </location>
</feature>
<evidence type="ECO:0000256" key="6">
    <source>
        <dbReference type="ARBA" id="ARBA00022958"/>
    </source>
</evidence>
<evidence type="ECO:0000313" key="15">
    <source>
        <dbReference type="EMBL" id="ESO10132.1"/>
    </source>
</evidence>
<dbReference type="OMA" id="ISMRDDK"/>
<dbReference type="PANTHER" id="PTHR11767">
    <property type="entry name" value="INWARD RECTIFIER POTASSIUM CHANNEL"/>
    <property type="match status" value="1"/>
</dbReference>
<keyword evidence="4 11" id="KW-0812">Transmembrane</keyword>
<evidence type="ECO:0000256" key="3">
    <source>
        <dbReference type="ARBA" id="ARBA00022538"/>
    </source>
</evidence>
<dbReference type="FunFam" id="1.10.287.70:FF:000019">
    <property type="entry name" value="G protein-activated inward rectifier potassium channel 1"/>
    <property type="match status" value="1"/>
</dbReference>
<dbReference type="Gene3D" id="2.60.40.1400">
    <property type="entry name" value="G protein-activated inward rectifier potassium channel 1"/>
    <property type="match status" value="1"/>
</dbReference>
<evidence type="ECO:0000313" key="17">
    <source>
        <dbReference type="Proteomes" id="UP000015101"/>
    </source>
</evidence>
<dbReference type="InterPro" id="IPR016449">
    <property type="entry name" value="K_chnl_inward-rec_Kir"/>
</dbReference>
<feature type="transmembrane region" description="Helical" evidence="12">
    <location>
        <begin position="127"/>
        <end position="152"/>
    </location>
</feature>
<organism evidence="16 17">
    <name type="scientific">Helobdella robusta</name>
    <name type="common">Californian leech</name>
    <dbReference type="NCBI Taxonomy" id="6412"/>
    <lineage>
        <taxon>Eukaryota</taxon>
        <taxon>Metazoa</taxon>
        <taxon>Spiralia</taxon>
        <taxon>Lophotrochozoa</taxon>
        <taxon>Annelida</taxon>
        <taxon>Clitellata</taxon>
        <taxon>Hirudinea</taxon>
        <taxon>Rhynchobdellida</taxon>
        <taxon>Glossiphoniidae</taxon>
        <taxon>Helobdella</taxon>
    </lineage>
</organism>
<dbReference type="FunFam" id="2.60.40.1400:FF:000005">
    <property type="entry name" value="G protein-activated inward rectifier potassium channel 2"/>
    <property type="match status" value="1"/>
</dbReference>
<reference evidence="15 17" key="2">
    <citation type="journal article" date="2013" name="Nature">
        <title>Insights into bilaterian evolution from three spiralian genomes.</title>
        <authorList>
            <person name="Simakov O."/>
            <person name="Marletaz F."/>
            <person name="Cho S.J."/>
            <person name="Edsinger-Gonzales E."/>
            <person name="Havlak P."/>
            <person name="Hellsten U."/>
            <person name="Kuo D.H."/>
            <person name="Larsson T."/>
            <person name="Lv J."/>
            <person name="Arendt D."/>
            <person name="Savage R."/>
            <person name="Osoegawa K."/>
            <person name="de Jong P."/>
            <person name="Grimwood J."/>
            <person name="Chapman J.A."/>
            <person name="Shapiro H."/>
            <person name="Aerts A."/>
            <person name="Otillar R.P."/>
            <person name="Terry A.Y."/>
            <person name="Boore J.L."/>
            <person name="Grigoriev I.V."/>
            <person name="Lindberg D.R."/>
            <person name="Seaver E.C."/>
            <person name="Weisblat D.A."/>
            <person name="Putnam N.H."/>
            <person name="Rokhsar D.S."/>
        </authorList>
    </citation>
    <scope>NUCLEOTIDE SEQUENCE</scope>
</reference>
<feature type="domain" description="Inward rectifier potassium channel C-terminal" evidence="14">
    <location>
        <begin position="164"/>
        <end position="333"/>
    </location>
</feature>
<keyword evidence="8 11" id="KW-0406">Ion transport</keyword>
<evidence type="ECO:0000256" key="5">
    <source>
        <dbReference type="ARBA" id="ARBA00022882"/>
    </source>
</evidence>
<dbReference type="SUPFAM" id="SSF81324">
    <property type="entry name" value="Voltage-gated potassium channels"/>
    <property type="match status" value="1"/>
</dbReference>
<evidence type="ECO:0000256" key="1">
    <source>
        <dbReference type="ARBA" id="ARBA00004141"/>
    </source>
</evidence>
<dbReference type="InterPro" id="IPR013518">
    <property type="entry name" value="K_chnl_inward-rec_Kir_cyto"/>
</dbReference>
<reference evidence="17" key="1">
    <citation type="submission" date="2012-12" db="EMBL/GenBank/DDBJ databases">
        <authorList>
            <person name="Hellsten U."/>
            <person name="Grimwood J."/>
            <person name="Chapman J.A."/>
            <person name="Shapiro H."/>
            <person name="Aerts A."/>
            <person name="Otillar R.P."/>
            <person name="Terry A.Y."/>
            <person name="Boore J.L."/>
            <person name="Simakov O."/>
            <person name="Marletaz F."/>
            <person name="Cho S.-J."/>
            <person name="Edsinger-Gonzales E."/>
            <person name="Havlak P."/>
            <person name="Kuo D.-H."/>
            <person name="Larsson T."/>
            <person name="Lv J."/>
            <person name="Arendt D."/>
            <person name="Savage R."/>
            <person name="Osoegawa K."/>
            <person name="de Jong P."/>
            <person name="Lindberg D.R."/>
            <person name="Seaver E.C."/>
            <person name="Weisblat D.A."/>
            <person name="Putnam N.H."/>
            <person name="Grigoriev I.V."/>
            <person name="Rokhsar D.S."/>
        </authorList>
    </citation>
    <scope>NUCLEOTIDE SEQUENCE</scope>
</reference>
<dbReference type="EMBL" id="KB095905">
    <property type="protein sequence ID" value="ESO10132.1"/>
    <property type="molecule type" value="Genomic_DNA"/>
</dbReference>
<dbReference type="Pfam" id="PF01007">
    <property type="entry name" value="IRK"/>
    <property type="match status" value="1"/>
</dbReference>
<dbReference type="InterPro" id="IPR041647">
    <property type="entry name" value="IRK_C"/>
</dbReference>
<keyword evidence="2 11" id="KW-0813">Transport</keyword>
<evidence type="ECO:0000256" key="12">
    <source>
        <dbReference type="SAM" id="Phobius"/>
    </source>
</evidence>
<dbReference type="GO" id="GO:0005886">
    <property type="term" value="C:plasma membrane"/>
    <property type="evidence" value="ECO:0000318"/>
    <property type="project" value="GO_Central"/>
</dbReference>
<dbReference type="OrthoDB" id="273257at2759"/>
<dbReference type="PIRSF" id="PIRSF005465">
    <property type="entry name" value="GIRK_kir"/>
    <property type="match status" value="1"/>
</dbReference>
<dbReference type="Proteomes" id="UP000015101">
    <property type="component" value="Unassembled WGS sequence"/>
</dbReference>
<reference evidence="16" key="3">
    <citation type="submission" date="2015-06" db="UniProtKB">
        <authorList>
            <consortium name="EnsemblMetazoa"/>
        </authorList>
    </citation>
    <scope>IDENTIFICATION</scope>
</reference>
<dbReference type="GO" id="GO:0034702">
    <property type="term" value="C:monoatomic ion channel complex"/>
    <property type="evidence" value="ECO:0007669"/>
    <property type="project" value="UniProtKB-KW"/>
</dbReference>
<dbReference type="KEGG" id="hro:HELRODRAFT_73033"/>
<keyword evidence="10 11" id="KW-0407">Ion channel</keyword>
<feature type="domain" description="Potassium channel inwardly rectifying transmembrane" evidence="13">
    <location>
        <begin position="19"/>
        <end position="157"/>
    </location>
</feature>
<evidence type="ECO:0000259" key="14">
    <source>
        <dbReference type="Pfam" id="PF17655"/>
    </source>
</evidence>
<dbReference type="InterPro" id="IPR014756">
    <property type="entry name" value="Ig_E-set"/>
</dbReference>
<keyword evidence="3 11" id="KW-0633">Potassium transport</keyword>
<gene>
    <name evidence="16" type="primary">20214838</name>
    <name evidence="15" type="ORF">HELRODRAFT_73033</name>
</gene>
<keyword evidence="5 11" id="KW-0851">Voltage-gated channel</keyword>
<comment type="similarity">
    <text evidence="11">Belongs to the inward rectifier-type potassium channel (TC 1.A.2.1) family.</text>
</comment>
<evidence type="ECO:0000256" key="11">
    <source>
        <dbReference type="RuleBase" id="RU003822"/>
    </source>
</evidence>
<dbReference type="HOGENOM" id="CLU_022738_3_0_1"/>
<keyword evidence="6 11" id="KW-0630">Potassium</keyword>
<dbReference type="CTD" id="20214838"/>
<dbReference type="Pfam" id="PF17655">
    <property type="entry name" value="IRK_C"/>
    <property type="match status" value="1"/>
</dbReference>
<dbReference type="GO" id="GO:1990573">
    <property type="term" value="P:potassium ion import across plasma membrane"/>
    <property type="evidence" value="ECO:0000318"/>
    <property type="project" value="GO_Central"/>
</dbReference>
<dbReference type="GO" id="GO:0005242">
    <property type="term" value="F:inward rectifier potassium channel activity"/>
    <property type="evidence" value="ECO:0000318"/>
    <property type="project" value="GO_Central"/>
</dbReference>
<dbReference type="eggNOG" id="KOG3827">
    <property type="taxonomic scope" value="Eukaryota"/>
</dbReference>
<evidence type="ECO:0000256" key="2">
    <source>
        <dbReference type="ARBA" id="ARBA00022448"/>
    </source>
</evidence>
<keyword evidence="17" id="KW-1185">Reference proteome</keyword>
<protein>
    <submittedName>
        <fullName evidence="15 16">Uncharacterized protein</fullName>
    </submittedName>
</protein>
<evidence type="ECO:0000313" key="16">
    <source>
        <dbReference type="EnsemblMetazoa" id="HelroP73033"/>
    </source>
</evidence>
<dbReference type="EnsemblMetazoa" id="HelroT73033">
    <property type="protein sequence ID" value="HelroP73033"/>
    <property type="gene ID" value="HelroG73033"/>
</dbReference>
<dbReference type="EMBL" id="AMQM01002883">
    <property type="status" value="NOT_ANNOTATED_CDS"/>
    <property type="molecule type" value="Genomic_DNA"/>
</dbReference>
<dbReference type="InterPro" id="IPR040445">
    <property type="entry name" value="Kir_TM"/>
</dbReference>
<keyword evidence="9 12" id="KW-0472">Membrane</keyword>
<dbReference type="InParanoid" id="T1G190"/>
<dbReference type="RefSeq" id="XP_009011946.1">
    <property type="nucleotide sequence ID" value="XM_009013698.1"/>
</dbReference>
<comment type="subcellular location">
    <subcellularLocation>
        <location evidence="1 11">Membrane</location>
        <topology evidence="1 11">Multi-pass membrane protein</topology>
    </subcellularLocation>
</comment>
<dbReference type="STRING" id="6412.T1G190"/>